<dbReference type="SUPFAM" id="SSF53850">
    <property type="entry name" value="Periplasmic binding protein-like II"/>
    <property type="match status" value="1"/>
</dbReference>
<comment type="caution">
    <text evidence="4">The sequence shown here is derived from an EMBL/GenBank/DDBJ whole genome shotgun (WGS) entry which is preliminary data.</text>
</comment>
<organism evidence="4">
    <name type="scientific">bioreactor metagenome</name>
    <dbReference type="NCBI Taxonomy" id="1076179"/>
    <lineage>
        <taxon>unclassified sequences</taxon>
        <taxon>metagenomes</taxon>
        <taxon>ecological metagenomes</taxon>
    </lineage>
</organism>
<dbReference type="Gene3D" id="3.40.190.170">
    <property type="entry name" value="Bacterial extracellular solute-binding protein, family 7"/>
    <property type="match status" value="1"/>
</dbReference>
<dbReference type="InterPro" id="IPR004682">
    <property type="entry name" value="TRAP_DctP"/>
</dbReference>
<dbReference type="PANTHER" id="PTHR33376:SF7">
    <property type="entry name" value="C4-DICARBOXYLATE-BINDING PROTEIN DCTB"/>
    <property type="match status" value="1"/>
</dbReference>
<evidence type="ECO:0000256" key="2">
    <source>
        <dbReference type="ARBA" id="ARBA00022448"/>
    </source>
</evidence>
<dbReference type="PIRSF" id="PIRSF006470">
    <property type="entry name" value="DctB"/>
    <property type="match status" value="1"/>
</dbReference>
<dbReference type="InterPro" id="IPR018389">
    <property type="entry name" value="DctP_fam"/>
</dbReference>
<name>A0A644YQ75_9ZZZZ</name>
<accession>A0A644YQ75</accession>
<protein>
    <recommendedName>
        <fullName evidence="5">2,3-diketo-L-gulonate-binding periplasmic protein YiaO</fullName>
    </recommendedName>
</protein>
<keyword evidence="3" id="KW-0732">Signal</keyword>
<dbReference type="NCBIfam" id="NF037995">
    <property type="entry name" value="TRAP_S1"/>
    <property type="match status" value="1"/>
</dbReference>
<gene>
    <name evidence="4" type="ORF">SDC9_76563</name>
</gene>
<evidence type="ECO:0008006" key="5">
    <source>
        <dbReference type="Google" id="ProtNLM"/>
    </source>
</evidence>
<evidence type="ECO:0000256" key="1">
    <source>
        <dbReference type="ARBA" id="ARBA00009023"/>
    </source>
</evidence>
<dbReference type="Pfam" id="PF03480">
    <property type="entry name" value="DctP"/>
    <property type="match status" value="1"/>
</dbReference>
<dbReference type="AlphaFoldDB" id="A0A644YQ75"/>
<reference evidence="4" key="1">
    <citation type="submission" date="2019-08" db="EMBL/GenBank/DDBJ databases">
        <authorList>
            <person name="Kucharzyk K."/>
            <person name="Murdoch R.W."/>
            <person name="Higgins S."/>
            <person name="Loffler F."/>
        </authorList>
    </citation>
    <scope>NUCLEOTIDE SEQUENCE</scope>
</reference>
<sequence>MKKLLIVVLLFSLVIGGLFAQGSSEAAVKTKTIKLAVGDPIGSSVGVTAKHFAERVDALTGGKVKVEVYADGILFGGDQNAAVNMVEDGGIDAVILAASVFSSFEPRFNAVCLPYLFSGYDEFKAYLAGAPGQTLLASLDELNIKGLSLMIRTFRNVTNSRRPITQPDDLKGLKIRVPNNKLYVEFFKAMGADPTPMNFTEVYTALQLKTIDGQENPVEVPLANKFYEVQKHISLTQHIADAYVLSMNKALWNSFDAATQAQLQQAANETANFKLDYDVSAENDIIKQLADKGMAVNELTEAGKAEFQKKAQAIYPLLSEMIGEAFVKESLEFLGK</sequence>
<dbReference type="PANTHER" id="PTHR33376">
    <property type="match status" value="1"/>
</dbReference>
<dbReference type="NCBIfam" id="TIGR00787">
    <property type="entry name" value="dctP"/>
    <property type="match status" value="1"/>
</dbReference>
<proteinExistence type="inferred from homology"/>
<dbReference type="GO" id="GO:0030288">
    <property type="term" value="C:outer membrane-bounded periplasmic space"/>
    <property type="evidence" value="ECO:0007669"/>
    <property type="project" value="InterPro"/>
</dbReference>
<evidence type="ECO:0000313" key="4">
    <source>
        <dbReference type="EMBL" id="MPM30021.1"/>
    </source>
</evidence>
<dbReference type="EMBL" id="VSSQ01005672">
    <property type="protein sequence ID" value="MPM30021.1"/>
    <property type="molecule type" value="Genomic_DNA"/>
</dbReference>
<dbReference type="GO" id="GO:0055085">
    <property type="term" value="P:transmembrane transport"/>
    <property type="evidence" value="ECO:0007669"/>
    <property type="project" value="InterPro"/>
</dbReference>
<dbReference type="InterPro" id="IPR038404">
    <property type="entry name" value="TRAP_DctP_sf"/>
</dbReference>
<comment type="similarity">
    <text evidence="1">Belongs to the bacterial solute-binding protein 7 family.</text>
</comment>
<evidence type="ECO:0000256" key="3">
    <source>
        <dbReference type="ARBA" id="ARBA00022729"/>
    </source>
</evidence>
<keyword evidence="2" id="KW-0813">Transport</keyword>